<dbReference type="OrthoDB" id="10341272at2759"/>
<dbReference type="VEuPathDB" id="FungiDB:AMAG_06496"/>
<dbReference type="AlphaFoldDB" id="A0A0L0SGQ2"/>
<reference evidence="1 2" key="2">
    <citation type="submission" date="2009-11" db="EMBL/GenBank/DDBJ databases">
        <title>The Genome Sequence of Allomyces macrogynus strain ATCC 38327.</title>
        <authorList>
            <consortium name="The Broad Institute Genome Sequencing Platform"/>
            <person name="Russ C."/>
            <person name="Cuomo C."/>
            <person name="Shea T."/>
            <person name="Young S.K."/>
            <person name="Zeng Q."/>
            <person name="Koehrsen M."/>
            <person name="Haas B."/>
            <person name="Borodovsky M."/>
            <person name="Guigo R."/>
            <person name="Alvarado L."/>
            <person name="Berlin A."/>
            <person name="Borenstein D."/>
            <person name="Chen Z."/>
            <person name="Engels R."/>
            <person name="Freedman E."/>
            <person name="Gellesch M."/>
            <person name="Goldberg J."/>
            <person name="Griggs A."/>
            <person name="Gujja S."/>
            <person name="Heiman D."/>
            <person name="Hepburn T."/>
            <person name="Howarth C."/>
            <person name="Jen D."/>
            <person name="Larson L."/>
            <person name="Lewis B."/>
            <person name="Mehta T."/>
            <person name="Park D."/>
            <person name="Pearson M."/>
            <person name="Roberts A."/>
            <person name="Saif S."/>
            <person name="Shenoy N."/>
            <person name="Sisk P."/>
            <person name="Stolte C."/>
            <person name="Sykes S."/>
            <person name="Walk T."/>
            <person name="White J."/>
            <person name="Yandava C."/>
            <person name="Burger G."/>
            <person name="Gray M.W."/>
            <person name="Holland P.W.H."/>
            <person name="King N."/>
            <person name="Lang F.B.F."/>
            <person name="Roger A.J."/>
            <person name="Ruiz-Trillo I."/>
            <person name="Lander E."/>
            <person name="Nusbaum C."/>
        </authorList>
    </citation>
    <scope>NUCLEOTIDE SEQUENCE [LARGE SCALE GENOMIC DNA]</scope>
    <source>
        <strain evidence="1 2">ATCC 38327</strain>
    </source>
</reference>
<organism evidence="1 2">
    <name type="scientific">Allomyces macrogynus (strain ATCC 38327)</name>
    <name type="common">Allomyces javanicus var. macrogynus</name>
    <dbReference type="NCBI Taxonomy" id="578462"/>
    <lineage>
        <taxon>Eukaryota</taxon>
        <taxon>Fungi</taxon>
        <taxon>Fungi incertae sedis</taxon>
        <taxon>Blastocladiomycota</taxon>
        <taxon>Blastocladiomycetes</taxon>
        <taxon>Blastocladiales</taxon>
        <taxon>Blastocladiaceae</taxon>
        <taxon>Allomyces</taxon>
    </lineage>
</organism>
<dbReference type="EMBL" id="GG745338">
    <property type="protein sequence ID" value="KNE61693.1"/>
    <property type="molecule type" value="Genomic_DNA"/>
</dbReference>
<gene>
    <name evidence="1" type="ORF">AMAG_06496</name>
</gene>
<name>A0A0L0SGQ2_ALLM3</name>
<sequence>MLSSRSTHGRVARTVARRTLDAVQRPAVPTTAAAPVATLFMPPMGPRLRRAVPRLAETDAPASSRDYTQFSLRRFIDRAHRALVTDEAKDQELYTSLTQSFRAQLKASAPSLATQYSDSLATAVARLKLTDTRHLRLLELLHKAEMAPSTSLAPSVPASSSSGSAVDMGALASLAGFDEWTPHGIPDLEAALLRVPDAELADYVLAMEIASQLNSGPEATLRIFRLFTSRYPHWPTLIATDPHALDGKRTPIHALSPAITAIHELGEYGRAKSALAVYRDVAPYVRVFLDHGESLVTQRQRALRLYTTALHVLHQHNLWDEARAVYGDLFRTVLPDVTHAFSKANDGFGPVDHFDQAVLVAHWVATRNAAPALAAWHTGIQHASTASRTLGALWGLFAATGHARVAHVVLLRIPAASWRRPNLPVIRDARAAMANLLDGIDTTSPAAAAATVVPTFQSLHHLAANVHVPLGDRVWAAVFRVVREHLAPEDPADPAAFPVVAGSANCNGWWVPVTPGPPAPPRKSRPRKYFMNAAAATESASRLHALASAALAGGSPADARAPAKASSVQKQPTTYVRQVGNLYGMYLESIAKETEAGQAAPSAQVVHAVASCLEPAHTRAPAEVDAVIEERIRDPAEAARLMRILHTRRGARTEVEEGEEAPIISFASAMGNVKGNIV</sequence>
<proteinExistence type="predicted"/>
<accession>A0A0L0SGQ2</accession>
<keyword evidence="2" id="KW-1185">Reference proteome</keyword>
<dbReference type="Proteomes" id="UP000054350">
    <property type="component" value="Unassembled WGS sequence"/>
</dbReference>
<evidence type="ECO:0000313" key="1">
    <source>
        <dbReference type="EMBL" id="KNE61693.1"/>
    </source>
</evidence>
<protein>
    <submittedName>
        <fullName evidence="1">Uncharacterized protein</fullName>
    </submittedName>
</protein>
<reference evidence="1 2" key="1">
    <citation type="submission" date="2009-11" db="EMBL/GenBank/DDBJ databases">
        <title>Annotation of Allomyces macrogynus ATCC 38327.</title>
        <authorList>
            <consortium name="The Broad Institute Genome Sequencing Platform"/>
            <person name="Russ C."/>
            <person name="Cuomo C."/>
            <person name="Burger G."/>
            <person name="Gray M.W."/>
            <person name="Holland P.W.H."/>
            <person name="King N."/>
            <person name="Lang F.B.F."/>
            <person name="Roger A.J."/>
            <person name="Ruiz-Trillo I."/>
            <person name="Young S.K."/>
            <person name="Zeng Q."/>
            <person name="Gargeya S."/>
            <person name="Fitzgerald M."/>
            <person name="Haas B."/>
            <person name="Abouelleil A."/>
            <person name="Alvarado L."/>
            <person name="Arachchi H.M."/>
            <person name="Berlin A."/>
            <person name="Chapman S.B."/>
            <person name="Gearin G."/>
            <person name="Goldberg J."/>
            <person name="Griggs A."/>
            <person name="Gujja S."/>
            <person name="Hansen M."/>
            <person name="Heiman D."/>
            <person name="Howarth C."/>
            <person name="Larimer J."/>
            <person name="Lui A."/>
            <person name="MacDonald P.J.P."/>
            <person name="McCowen C."/>
            <person name="Montmayeur A."/>
            <person name="Murphy C."/>
            <person name="Neiman D."/>
            <person name="Pearson M."/>
            <person name="Priest M."/>
            <person name="Roberts A."/>
            <person name="Saif S."/>
            <person name="Shea T."/>
            <person name="Sisk P."/>
            <person name="Stolte C."/>
            <person name="Sykes S."/>
            <person name="Wortman J."/>
            <person name="Nusbaum C."/>
            <person name="Birren B."/>
        </authorList>
    </citation>
    <scope>NUCLEOTIDE SEQUENCE [LARGE SCALE GENOMIC DNA]</scope>
    <source>
        <strain evidence="1 2">ATCC 38327</strain>
    </source>
</reference>
<evidence type="ECO:0000313" key="2">
    <source>
        <dbReference type="Proteomes" id="UP000054350"/>
    </source>
</evidence>